<sequence length="100" mass="11459">MWEAIKELFNNNMQSCFYKSNFGVECPGCGTQRAILLLMEGDVAGSFKMYPPLVLIVLTLIYLLLHLIFRFKNGGICLKYLGLATGFFMIFNYIYRILAL</sequence>
<feature type="transmembrane region" description="Helical" evidence="1">
    <location>
        <begin position="49"/>
        <end position="69"/>
    </location>
</feature>
<dbReference type="OrthoDB" id="9815897at2"/>
<reference evidence="2 3" key="1">
    <citation type="submission" date="2018-05" db="EMBL/GenBank/DDBJ databases">
        <title>Genomic Encyclopedia of Type Strains, Phase IV (KMG-IV): sequencing the most valuable type-strain genomes for metagenomic binning, comparative biology and taxonomic classification.</title>
        <authorList>
            <person name="Goeker M."/>
        </authorList>
    </citation>
    <scope>NUCLEOTIDE SEQUENCE [LARGE SCALE GENOMIC DNA]</scope>
    <source>
        <strain evidence="2 3">DSM 28579</strain>
    </source>
</reference>
<comment type="caution">
    <text evidence="2">The sequence shown here is derived from an EMBL/GenBank/DDBJ whole genome shotgun (WGS) entry which is preliminary data.</text>
</comment>
<gene>
    <name evidence="2" type="ORF">C7377_0097</name>
</gene>
<dbReference type="RefSeq" id="WP_116495388.1">
    <property type="nucleotide sequence ID" value="NZ_QENZ01000003.1"/>
</dbReference>
<evidence type="ECO:0000313" key="2">
    <source>
        <dbReference type="EMBL" id="PVX51811.1"/>
    </source>
</evidence>
<accession>A0A7L4UQU3</accession>
<keyword evidence="1" id="KW-0812">Transmembrane</keyword>
<dbReference type="AlphaFoldDB" id="A0A7L4UQU3"/>
<keyword evidence="1" id="KW-0472">Membrane</keyword>
<feature type="transmembrane region" description="Helical" evidence="1">
    <location>
        <begin position="76"/>
        <end position="95"/>
    </location>
</feature>
<dbReference type="Proteomes" id="UP000251835">
    <property type="component" value="Unassembled WGS sequence"/>
</dbReference>
<evidence type="ECO:0000256" key="1">
    <source>
        <dbReference type="SAM" id="Phobius"/>
    </source>
</evidence>
<dbReference type="Pfam" id="PF10825">
    <property type="entry name" value="DUF2752"/>
    <property type="match status" value="1"/>
</dbReference>
<keyword evidence="3" id="KW-1185">Reference proteome</keyword>
<evidence type="ECO:0000313" key="3">
    <source>
        <dbReference type="Proteomes" id="UP000251835"/>
    </source>
</evidence>
<dbReference type="EMBL" id="QENZ01000003">
    <property type="protein sequence ID" value="PVX51811.1"/>
    <property type="molecule type" value="Genomic_DNA"/>
</dbReference>
<organism evidence="2 3">
    <name type="scientific">Balneicella halophila</name>
    <dbReference type="NCBI Taxonomy" id="1537566"/>
    <lineage>
        <taxon>Bacteria</taxon>
        <taxon>Pseudomonadati</taxon>
        <taxon>Bacteroidota</taxon>
        <taxon>Bacteroidia</taxon>
        <taxon>Bacteroidales</taxon>
        <taxon>Balneicellaceae</taxon>
        <taxon>Balneicella</taxon>
    </lineage>
</organism>
<keyword evidence="1" id="KW-1133">Transmembrane helix</keyword>
<proteinExistence type="predicted"/>
<dbReference type="InterPro" id="IPR021215">
    <property type="entry name" value="DUF2752"/>
</dbReference>
<protein>
    <submittedName>
        <fullName evidence="2">Uncharacterized protein DUF2752</fullName>
    </submittedName>
</protein>
<name>A0A7L4UQU3_BALHA</name>